<gene>
    <name evidence="2" type="ORF">MSAN_02276300</name>
</gene>
<dbReference type="AlphaFoldDB" id="A0A8H6XA21"/>
<feature type="compositionally biased region" description="Low complexity" evidence="1">
    <location>
        <begin position="60"/>
        <end position="69"/>
    </location>
</feature>
<reference evidence="2" key="1">
    <citation type="submission" date="2020-05" db="EMBL/GenBank/DDBJ databases">
        <title>Mycena genomes resolve the evolution of fungal bioluminescence.</title>
        <authorList>
            <person name="Tsai I.J."/>
        </authorList>
    </citation>
    <scope>NUCLEOTIDE SEQUENCE</scope>
    <source>
        <strain evidence="2">160909Yilan</strain>
    </source>
</reference>
<comment type="caution">
    <text evidence="2">The sequence shown here is derived from an EMBL/GenBank/DDBJ whole genome shotgun (WGS) entry which is preliminary data.</text>
</comment>
<evidence type="ECO:0000313" key="3">
    <source>
        <dbReference type="Proteomes" id="UP000623467"/>
    </source>
</evidence>
<organism evidence="2 3">
    <name type="scientific">Mycena sanguinolenta</name>
    <dbReference type="NCBI Taxonomy" id="230812"/>
    <lineage>
        <taxon>Eukaryota</taxon>
        <taxon>Fungi</taxon>
        <taxon>Dikarya</taxon>
        <taxon>Basidiomycota</taxon>
        <taxon>Agaricomycotina</taxon>
        <taxon>Agaricomycetes</taxon>
        <taxon>Agaricomycetidae</taxon>
        <taxon>Agaricales</taxon>
        <taxon>Marasmiineae</taxon>
        <taxon>Mycenaceae</taxon>
        <taxon>Mycena</taxon>
    </lineage>
</organism>
<proteinExistence type="predicted"/>
<keyword evidence="3" id="KW-1185">Reference proteome</keyword>
<evidence type="ECO:0000313" key="2">
    <source>
        <dbReference type="EMBL" id="KAF7337238.1"/>
    </source>
</evidence>
<dbReference type="EMBL" id="JACAZH010000035">
    <property type="protein sequence ID" value="KAF7337238.1"/>
    <property type="molecule type" value="Genomic_DNA"/>
</dbReference>
<accession>A0A8H6XA21</accession>
<dbReference type="Proteomes" id="UP000623467">
    <property type="component" value="Unassembled WGS sequence"/>
</dbReference>
<sequence length="380" mass="41795">MDLHPNFDPQVIVLSTSDNADVAEPTQYPGVVSSEASRRAGTANPFTKSFRFSPPLLSGSFKTSGTSGTHTRKCSETNGRQTAEHLVNNYYYITGGRGGSGGWGGDQGGDGGAGHGPSVYFGQSQAREPFGFQTIRLGDLKLVKEVRLLPESGIVSRQNRAVGGRRIYHAEIRHDPGIVTVAMYQGGGAEELWFPPYEIHQAWLAQANHIFAELEEEAHTEDYGCIYEIQFMLQIADKHHIPEGYLFISPPQDFCTGPHAHTYQWPACPAYWSLNPSGADRLSMEGAGILGFPAIHIETMVHGCTWDRSVYEGLRRFHKGKGFDPDSGEVARRLGYPLYEVLSDSSSEVPFPALNVSGWAWARECEQDDLALCLSLGHYL</sequence>
<name>A0A8H6XA21_9AGAR</name>
<protein>
    <submittedName>
        <fullName evidence="2">Uncharacterized protein</fullName>
    </submittedName>
</protein>
<feature type="region of interest" description="Disordered" evidence="1">
    <location>
        <begin position="60"/>
        <end position="80"/>
    </location>
</feature>
<evidence type="ECO:0000256" key="1">
    <source>
        <dbReference type="SAM" id="MobiDB-lite"/>
    </source>
</evidence>